<accession>B0TWG2</accession>
<dbReference type="HOGENOM" id="CLU_1413322_0_0_6"/>
<proteinExistence type="predicted"/>
<reference evidence="1" key="1">
    <citation type="submission" date="2009-01" db="EMBL/GenBank/DDBJ databases">
        <title>Complete sequence of chromosome of Francisella philomiragia subsp. philomiragia ATCC 25017.</title>
        <authorList>
            <consortium name="US DOE Joint Genome Institute"/>
            <person name="Copeland A."/>
            <person name="Lucas S."/>
            <person name="Lapidus A."/>
            <person name="Barry K."/>
            <person name="Detter J.C."/>
            <person name="Glavina del Rio T."/>
            <person name="Hammon N."/>
            <person name="Israni S."/>
            <person name="Dalin E."/>
            <person name="Tice H."/>
            <person name="Pitluck S."/>
            <person name="Chain P."/>
            <person name="Malfatti S."/>
            <person name="Shin M."/>
            <person name="Vergez L."/>
            <person name="Schmutz J."/>
            <person name="Larimer F."/>
            <person name="Land M."/>
            <person name="Hauser L."/>
            <person name="Richardson P."/>
        </authorList>
    </citation>
    <scope>NUCLEOTIDE SEQUENCE</scope>
    <source>
        <strain evidence="1">ATCC 25017</strain>
    </source>
</reference>
<dbReference type="KEGG" id="fph:Fphi_0847"/>
<sequence length="192" mass="22774">MLKFFKSLFLTNKMHSHDIQKYIKRLQNISNSYSEYASNINDSNKYKMINEIESIESKIKDIEDIDLYYNLAIAYRNYSAWYIRGNNRKFFLEKSIEFLEKSSPDNINSFAELGRILIDEKLVRDLPRGINILKELSQKNKLPDYLNSVLSKAERQNNNLKENETFSLLRISKDPSPAVFREERKRFRALIS</sequence>
<evidence type="ECO:0008006" key="2">
    <source>
        <dbReference type="Google" id="ProtNLM"/>
    </source>
</evidence>
<organism evidence="1">
    <name type="scientific">Francisella philomiragia subsp. philomiragia (strain ATCC 25017 / CCUG 19701 / FSC 153 / O#319-036)</name>
    <dbReference type="NCBI Taxonomy" id="484022"/>
    <lineage>
        <taxon>Bacteria</taxon>
        <taxon>Pseudomonadati</taxon>
        <taxon>Pseudomonadota</taxon>
        <taxon>Gammaproteobacteria</taxon>
        <taxon>Thiotrichales</taxon>
        <taxon>Francisellaceae</taxon>
        <taxon>Francisella</taxon>
    </lineage>
</organism>
<dbReference type="AlphaFoldDB" id="B0TWG2"/>
<protein>
    <recommendedName>
        <fullName evidence="2">Tetratricopeptide repeat family protein</fullName>
    </recommendedName>
</protein>
<dbReference type="EMBL" id="CP000937">
    <property type="protein sequence ID" value="ABZ87070.1"/>
    <property type="molecule type" value="Genomic_DNA"/>
</dbReference>
<gene>
    <name evidence="1" type="ordered locus">Fphi_0847</name>
</gene>
<name>B0TWG2_FRAP2</name>
<evidence type="ECO:0000313" key="1">
    <source>
        <dbReference type="EMBL" id="ABZ87070.1"/>
    </source>
</evidence>